<dbReference type="GO" id="GO:0015628">
    <property type="term" value="P:protein secretion by the type II secretion system"/>
    <property type="evidence" value="ECO:0007669"/>
    <property type="project" value="InterPro"/>
</dbReference>
<gene>
    <name evidence="12" type="ORF">EZ216_19415</name>
</gene>
<dbReference type="EMBL" id="SMLK01000009">
    <property type="protein sequence ID" value="TFY97035.1"/>
    <property type="molecule type" value="Genomic_DNA"/>
</dbReference>
<dbReference type="InterPro" id="IPR022346">
    <property type="entry name" value="T2SS_GspH"/>
</dbReference>
<comment type="caution">
    <text evidence="12">The sequence shown here is derived from an EMBL/GenBank/DDBJ whole genome shotgun (WGS) entry which is preliminary data.</text>
</comment>
<dbReference type="GO" id="GO:0005886">
    <property type="term" value="C:plasma membrane"/>
    <property type="evidence" value="ECO:0007669"/>
    <property type="project" value="UniProtKB-SubCell"/>
</dbReference>
<evidence type="ECO:0000259" key="11">
    <source>
        <dbReference type="Pfam" id="PF12019"/>
    </source>
</evidence>
<evidence type="ECO:0000256" key="8">
    <source>
        <dbReference type="ARBA" id="ARBA00023136"/>
    </source>
</evidence>
<comment type="similarity">
    <text evidence="9">Belongs to the GSP H family.</text>
</comment>
<dbReference type="NCBIfam" id="TIGR02532">
    <property type="entry name" value="IV_pilin_GFxxxE"/>
    <property type="match status" value="1"/>
</dbReference>
<sequence length="200" mass="20520">MLIRRNHVHGFTLVELMVVVAVLAFLLMMSGPSFAEWIRGSRVRGAAESIHQGLLRARADAVTRNQNVSFRLMTSPTGRLDSSCATASTSASWMVSVDDPTGKCDATTPSVAPRIIAAADAGDGAAQVSVSAKSSSAAAADTVTFDPAGRVVGSTTGAIATIAISAAGGGARRYEVRISPVGSVRLCEPDLAASDVRACS</sequence>
<feature type="domain" description="General secretion pathway GspH" evidence="11">
    <location>
        <begin position="46"/>
        <end position="182"/>
    </location>
</feature>
<keyword evidence="4" id="KW-0488">Methylation</keyword>
<evidence type="ECO:0000256" key="5">
    <source>
        <dbReference type="ARBA" id="ARBA00022519"/>
    </source>
</evidence>
<evidence type="ECO:0000256" key="4">
    <source>
        <dbReference type="ARBA" id="ARBA00022481"/>
    </source>
</evidence>
<keyword evidence="8" id="KW-0472">Membrane</keyword>
<evidence type="ECO:0000313" key="13">
    <source>
        <dbReference type="Proteomes" id="UP000297839"/>
    </source>
</evidence>
<dbReference type="AlphaFoldDB" id="A0A4Z0BCQ0"/>
<dbReference type="GO" id="GO:0015627">
    <property type="term" value="C:type II protein secretion system complex"/>
    <property type="evidence" value="ECO:0007669"/>
    <property type="project" value="InterPro"/>
</dbReference>
<comment type="subcellular location">
    <subcellularLocation>
        <location evidence="1">Cell inner membrane</location>
        <topology evidence="1">Single-pass membrane protein</topology>
    </subcellularLocation>
</comment>
<evidence type="ECO:0000313" key="12">
    <source>
        <dbReference type="EMBL" id="TFY97035.1"/>
    </source>
</evidence>
<evidence type="ECO:0000256" key="7">
    <source>
        <dbReference type="ARBA" id="ARBA00022989"/>
    </source>
</evidence>
<protein>
    <recommendedName>
        <fullName evidence="2">Type II secretion system protein H</fullName>
    </recommendedName>
    <alternativeName>
        <fullName evidence="10">General secretion pathway protein H</fullName>
    </alternativeName>
</protein>
<organism evidence="12 13">
    <name type="scientific">Ramlibacter humi</name>
    <dbReference type="NCBI Taxonomy" id="2530451"/>
    <lineage>
        <taxon>Bacteria</taxon>
        <taxon>Pseudomonadati</taxon>
        <taxon>Pseudomonadota</taxon>
        <taxon>Betaproteobacteria</taxon>
        <taxon>Burkholderiales</taxon>
        <taxon>Comamonadaceae</taxon>
        <taxon>Ramlibacter</taxon>
    </lineage>
</organism>
<evidence type="ECO:0000256" key="3">
    <source>
        <dbReference type="ARBA" id="ARBA00022475"/>
    </source>
</evidence>
<dbReference type="RefSeq" id="WP_135251450.1">
    <property type="nucleotide sequence ID" value="NZ_SMLK01000009.1"/>
</dbReference>
<dbReference type="SUPFAM" id="SSF54523">
    <property type="entry name" value="Pili subunits"/>
    <property type="match status" value="1"/>
</dbReference>
<proteinExistence type="inferred from homology"/>
<keyword evidence="13" id="KW-1185">Reference proteome</keyword>
<accession>A0A4Z0BCQ0</accession>
<dbReference type="Proteomes" id="UP000297839">
    <property type="component" value="Unassembled WGS sequence"/>
</dbReference>
<keyword evidence="6" id="KW-0812">Transmembrane</keyword>
<dbReference type="Gene3D" id="3.55.40.10">
    <property type="entry name" value="minor pseudopilin epsh domain"/>
    <property type="match status" value="1"/>
</dbReference>
<reference evidence="12 13" key="1">
    <citation type="submission" date="2019-03" db="EMBL/GenBank/DDBJ databases">
        <title>Ramlibacter sp. 18x22-1, whole genome shotgun sequence.</title>
        <authorList>
            <person name="Zhang X."/>
            <person name="Feng G."/>
            <person name="Zhu H."/>
        </authorList>
    </citation>
    <scope>NUCLEOTIDE SEQUENCE [LARGE SCALE GENOMIC DNA]</scope>
    <source>
        <strain evidence="12 13">18x22-1</strain>
    </source>
</reference>
<dbReference type="InterPro" id="IPR045584">
    <property type="entry name" value="Pilin-like"/>
</dbReference>
<name>A0A4Z0BCQ0_9BURK</name>
<dbReference type="PROSITE" id="PS00409">
    <property type="entry name" value="PROKAR_NTER_METHYL"/>
    <property type="match status" value="1"/>
</dbReference>
<evidence type="ECO:0000256" key="2">
    <source>
        <dbReference type="ARBA" id="ARBA00021549"/>
    </source>
</evidence>
<dbReference type="OrthoDB" id="5956286at2"/>
<keyword evidence="3" id="KW-1003">Cell membrane</keyword>
<evidence type="ECO:0000256" key="1">
    <source>
        <dbReference type="ARBA" id="ARBA00004377"/>
    </source>
</evidence>
<dbReference type="Pfam" id="PF07963">
    <property type="entry name" value="N_methyl"/>
    <property type="match status" value="1"/>
</dbReference>
<evidence type="ECO:0000256" key="10">
    <source>
        <dbReference type="ARBA" id="ARBA00030775"/>
    </source>
</evidence>
<dbReference type="Pfam" id="PF12019">
    <property type="entry name" value="GspH"/>
    <property type="match status" value="1"/>
</dbReference>
<keyword evidence="7" id="KW-1133">Transmembrane helix</keyword>
<dbReference type="InterPro" id="IPR012902">
    <property type="entry name" value="N_methyl_site"/>
</dbReference>
<keyword evidence="5" id="KW-0997">Cell inner membrane</keyword>
<evidence type="ECO:0000256" key="6">
    <source>
        <dbReference type="ARBA" id="ARBA00022692"/>
    </source>
</evidence>
<evidence type="ECO:0000256" key="9">
    <source>
        <dbReference type="ARBA" id="ARBA00025772"/>
    </source>
</evidence>